<evidence type="ECO:0000313" key="3">
    <source>
        <dbReference type="Proteomes" id="UP000828390"/>
    </source>
</evidence>
<evidence type="ECO:0000256" key="1">
    <source>
        <dbReference type="SAM" id="MobiDB-lite"/>
    </source>
</evidence>
<dbReference type="AlphaFoldDB" id="A0A9D4CFJ4"/>
<gene>
    <name evidence="2" type="ORF">DPMN_049243</name>
</gene>
<sequence>MKSIFKRQRRALSVKQNPTRGRSRVGTGHIALRKGRLFMGRLRRRVSLGLGQACASCVVIRATGITNVRSV</sequence>
<proteinExistence type="predicted"/>
<dbReference type="Proteomes" id="UP000828390">
    <property type="component" value="Unassembled WGS sequence"/>
</dbReference>
<organism evidence="2 3">
    <name type="scientific">Dreissena polymorpha</name>
    <name type="common">Zebra mussel</name>
    <name type="synonym">Mytilus polymorpha</name>
    <dbReference type="NCBI Taxonomy" id="45954"/>
    <lineage>
        <taxon>Eukaryota</taxon>
        <taxon>Metazoa</taxon>
        <taxon>Spiralia</taxon>
        <taxon>Lophotrochozoa</taxon>
        <taxon>Mollusca</taxon>
        <taxon>Bivalvia</taxon>
        <taxon>Autobranchia</taxon>
        <taxon>Heteroconchia</taxon>
        <taxon>Euheterodonta</taxon>
        <taxon>Imparidentia</taxon>
        <taxon>Neoheterodontei</taxon>
        <taxon>Myida</taxon>
        <taxon>Dreissenoidea</taxon>
        <taxon>Dreissenidae</taxon>
        <taxon>Dreissena</taxon>
    </lineage>
</organism>
<comment type="caution">
    <text evidence="2">The sequence shown here is derived from an EMBL/GenBank/DDBJ whole genome shotgun (WGS) entry which is preliminary data.</text>
</comment>
<reference evidence="2" key="2">
    <citation type="submission" date="2020-11" db="EMBL/GenBank/DDBJ databases">
        <authorList>
            <person name="McCartney M.A."/>
            <person name="Auch B."/>
            <person name="Kono T."/>
            <person name="Mallez S."/>
            <person name="Becker A."/>
            <person name="Gohl D.M."/>
            <person name="Silverstein K.A.T."/>
            <person name="Koren S."/>
            <person name="Bechman K.B."/>
            <person name="Herman A."/>
            <person name="Abrahante J.E."/>
            <person name="Garbe J."/>
        </authorList>
    </citation>
    <scope>NUCLEOTIDE SEQUENCE</scope>
    <source>
        <strain evidence="2">Duluth1</strain>
        <tissue evidence="2">Whole animal</tissue>
    </source>
</reference>
<dbReference type="EMBL" id="JAIWYP010000012">
    <property type="protein sequence ID" value="KAH3723455.1"/>
    <property type="molecule type" value="Genomic_DNA"/>
</dbReference>
<protein>
    <submittedName>
        <fullName evidence="2">Uncharacterized protein</fullName>
    </submittedName>
</protein>
<reference evidence="2" key="1">
    <citation type="journal article" date="2019" name="bioRxiv">
        <title>The Genome of the Zebra Mussel, Dreissena polymorpha: A Resource for Invasive Species Research.</title>
        <authorList>
            <person name="McCartney M.A."/>
            <person name="Auch B."/>
            <person name="Kono T."/>
            <person name="Mallez S."/>
            <person name="Zhang Y."/>
            <person name="Obille A."/>
            <person name="Becker A."/>
            <person name="Abrahante J.E."/>
            <person name="Garbe J."/>
            <person name="Badalamenti J.P."/>
            <person name="Herman A."/>
            <person name="Mangelson H."/>
            <person name="Liachko I."/>
            <person name="Sullivan S."/>
            <person name="Sone E.D."/>
            <person name="Koren S."/>
            <person name="Silverstein K.A.T."/>
            <person name="Beckman K.B."/>
            <person name="Gohl D.M."/>
        </authorList>
    </citation>
    <scope>NUCLEOTIDE SEQUENCE</scope>
    <source>
        <strain evidence="2">Duluth1</strain>
        <tissue evidence="2">Whole animal</tissue>
    </source>
</reference>
<name>A0A9D4CFJ4_DREPO</name>
<evidence type="ECO:0000313" key="2">
    <source>
        <dbReference type="EMBL" id="KAH3723455.1"/>
    </source>
</evidence>
<keyword evidence="3" id="KW-1185">Reference proteome</keyword>
<feature type="region of interest" description="Disordered" evidence="1">
    <location>
        <begin position="1"/>
        <end position="26"/>
    </location>
</feature>
<accession>A0A9D4CFJ4</accession>
<feature type="compositionally biased region" description="Basic residues" evidence="1">
    <location>
        <begin position="1"/>
        <end position="12"/>
    </location>
</feature>